<evidence type="ECO:0000256" key="3">
    <source>
        <dbReference type="ARBA" id="ARBA00022679"/>
    </source>
</evidence>
<dbReference type="InterPro" id="IPR042104">
    <property type="entry name" value="PKS_dehydratase_sf"/>
</dbReference>
<keyword evidence="4" id="KW-0560">Oxidoreductase</keyword>
<dbReference type="SUPFAM" id="SSF52151">
    <property type="entry name" value="FabD/lysophospholipase-like"/>
    <property type="match status" value="1"/>
</dbReference>
<dbReference type="Pfam" id="PF08659">
    <property type="entry name" value="KR"/>
    <property type="match status" value="1"/>
</dbReference>
<dbReference type="STRING" id="97972.A0A2V1D5B2"/>
<dbReference type="GO" id="GO:0044550">
    <property type="term" value="P:secondary metabolite biosynthetic process"/>
    <property type="evidence" value="ECO:0007669"/>
    <property type="project" value="TreeGrafter"/>
</dbReference>
<dbReference type="InterPro" id="IPR020807">
    <property type="entry name" value="PKS_DH"/>
</dbReference>
<dbReference type="Pfam" id="PF00109">
    <property type="entry name" value="ketoacyl-synt"/>
    <property type="match status" value="1"/>
</dbReference>
<dbReference type="InterPro" id="IPR016039">
    <property type="entry name" value="Thiolase-like"/>
</dbReference>
<dbReference type="InterPro" id="IPR013968">
    <property type="entry name" value="PKS_KR"/>
</dbReference>
<dbReference type="GO" id="GO:0016491">
    <property type="term" value="F:oxidoreductase activity"/>
    <property type="evidence" value="ECO:0007669"/>
    <property type="project" value="UniProtKB-KW"/>
</dbReference>
<dbReference type="CDD" id="cd00833">
    <property type="entry name" value="PKS"/>
    <property type="match status" value="1"/>
</dbReference>
<dbReference type="CDD" id="cd05195">
    <property type="entry name" value="enoyl_red"/>
    <property type="match status" value="1"/>
</dbReference>
<keyword evidence="3" id="KW-0808">Transferase</keyword>
<dbReference type="Pfam" id="PF21089">
    <property type="entry name" value="PKS_DH_N"/>
    <property type="match status" value="1"/>
</dbReference>
<keyword evidence="2" id="KW-0597">Phosphoprotein</keyword>
<evidence type="ECO:0000259" key="9">
    <source>
        <dbReference type="PROSITE" id="PS50075"/>
    </source>
</evidence>
<evidence type="ECO:0000313" key="13">
    <source>
        <dbReference type="Proteomes" id="UP000244855"/>
    </source>
</evidence>
<gene>
    <name evidence="12" type="ORF">DM02DRAFT_697109</name>
</gene>
<dbReference type="PROSITE" id="PS52004">
    <property type="entry name" value="KS3_2"/>
    <property type="match status" value="1"/>
</dbReference>
<feature type="active site" description="Proton acceptor; for dehydratase activity" evidence="7">
    <location>
        <position position="1010"/>
    </location>
</feature>
<dbReference type="Pfam" id="PF14765">
    <property type="entry name" value="PS-DH"/>
    <property type="match status" value="1"/>
</dbReference>
<dbReference type="InterPro" id="IPR014030">
    <property type="entry name" value="Ketoacyl_synth_N"/>
</dbReference>
<dbReference type="Pfam" id="PF08240">
    <property type="entry name" value="ADH_N"/>
    <property type="match status" value="1"/>
</dbReference>
<dbReference type="InterPro" id="IPR036291">
    <property type="entry name" value="NAD(P)-bd_dom_sf"/>
</dbReference>
<dbReference type="Pfam" id="PF23114">
    <property type="entry name" value="NAD-bd_HRPKS_sdrA"/>
    <property type="match status" value="1"/>
</dbReference>
<feature type="region of interest" description="N-terminal hotdog fold" evidence="7">
    <location>
        <begin position="978"/>
        <end position="1110"/>
    </location>
</feature>
<dbReference type="Proteomes" id="UP000244855">
    <property type="component" value="Unassembled WGS sequence"/>
</dbReference>
<feature type="compositionally biased region" description="Basic and acidic residues" evidence="8">
    <location>
        <begin position="19"/>
        <end position="30"/>
    </location>
</feature>
<dbReference type="SMART" id="SM00822">
    <property type="entry name" value="PKS_KR"/>
    <property type="match status" value="1"/>
</dbReference>
<dbReference type="Gene3D" id="3.90.180.10">
    <property type="entry name" value="Medium-chain alcohol dehydrogenases, catalytic domain"/>
    <property type="match status" value="1"/>
</dbReference>
<organism evidence="12 13">
    <name type="scientific">Periconia macrospinosa</name>
    <dbReference type="NCBI Taxonomy" id="97972"/>
    <lineage>
        <taxon>Eukaryota</taxon>
        <taxon>Fungi</taxon>
        <taxon>Dikarya</taxon>
        <taxon>Ascomycota</taxon>
        <taxon>Pezizomycotina</taxon>
        <taxon>Dothideomycetes</taxon>
        <taxon>Pleosporomycetidae</taxon>
        <taxon>Pleosporales</taxon>
        <taxon>Massarineae</taxon>
        <taxon>Periconiaceae</taxon>
        <taxon>Periconia</taxon>
    </lineage>
</organism>
<dbReference type="InterPro" id="IPR009081">
    <property type="entry name" value="PP-bd_ACP"/>
</dbReference>
<evidence type="ECO:0000256" key="4">
    <source>
        <dbReference type="ARBA" id="ARBA00023002"/>
    </source>
</evidence>
<evidence type="ECO:0000256" key="7">
    <source>
        <dbReference type="PROSITE-ProRule" id="PRU01363"/>
    </source>
</evidence>
<feature type="domain" description="Carrier" evidence="9">
    <location>
        <begin position="2334"/>
        <end position="2411"/>
    </location>
</feature>
<accession>A0A2V1D5B2</accession>
<dbReference type="GO" id="GO:0006633">
    <property type="term" value="P:fatty acid biosynthetic process"/>
    <property type="evidence" value="ECO:0007669"/>
    <property type="project" value="InterPro"/>
</dbReference>
<dbReference type="InterPro" id="IPR001227">
    <property type="entry name" value="Ac_transferase_dom_sf"/>
</dbReference>
<dbReference type="Pfam" id="PF02801">
    <property type="entry name" value="Ketoacyl-synt_C"/>
    <property type="match status" value="1"/>
</dbReference>
<evidence type="ECO:0000259" key="11">
    <source>
        <dbReference type="PROSITE" id="PS52019"/>
    </source>
</evidence>
<feature type="domain" description="Ketosynthase family 3 (KS3)" evidence="10">
    <location>
        <begin position="33"/>
        <end position="457"/>
    </location>
</feature>
<dbReference type="InterPro" id="IPR014043">
    <property type="entry name" value="Acyl_transferase_dom"/>
</dbReference>
<dbReference type="Gene3D" id="3.10.129.110">
    <property type="entry name" value="Polyketide synthase dehydratase"/>
    <property type="match status" value="1"/>
</dbReference>
<dbReference type="SUPFAM" id="SSF53901">
    <property type="entry name" value="Thiolase-like"/>
    <property type="match status" value="1"/>
</dbReference>
<keyword evidence="13" id="KW-1185">Reference proteome</keyword>
<reference evidence="12 13" key="1">
    <citation type="journal article" date="2018" name="Sci. Rep.">
        <title>Comparative genomics provides insights into the lifestyle and reveals functional heterogeneity of dark septate endophytic fungi.</title>
        <authorList>
            <person name="Knapp D.G."/>
            <person name="Nemeth J.B."/>
            <person name="Barry K."/>
            <person name="Hainaut M."/>
            <person name="Henrissat B."/>
            <person name="Johnson J."/>
            <person name="Kuo A."/>
            <person name="Lim J.H.P."/>
            <person name="Lipzen A."/>
            <person name="Nolan M."/>
            <person name="Ohm R.A."/>
            <person name="Tamas L."/>
            <person name="Grigoriev I.V."/>
            <person name="Spatafora J.W."/>
            <person name="Nagy L.G."/>
            <person name="Kovacs G.M."/>
        </authorList>
    </citation>
    <scope>NUCLEOTIDE SEQUENCE [LARGE SCALE GENOMIC DNA]</scope>
    <source>
        <strain evidence="12 13">DSE2036</strain>
    </source>
</reference>
<dbReference type="InterPro" id="IPR032821">
    <property type="entry name" value="PKS_assoc"/>
</dbReference>
<proteinExistence type="predicted"/>
<dbReference type="GO" id="GO:0031177">
    <property type="term" value="F:phosphopantetheine binding"/>
    <property type="evidence" value="ECO:0007669"/>
    <property type="project" value="InterPro"/>
</dbReference>
<dbReference type="InterPro" id="IPR057326">
    <property type="entry name" value="KR_dom"/>
</dbReference>
<evidence type="ECO:0000256" key="6">
    <source>
        <dbReference type="ARBA" id="ARBA00023315"/>
    </source>
</evidence>
<evidence type="ECO:0000313" key="12">
    <source>
        <dbReference type="EMBL" id="PVH93237.1"/>
    </source>
</evidence>
<dbReference type="SMART" id="SM00827">
    <property type="entry name" value="PKS_AT"/>
    <property type="match status" value="1"/>
</dbReference>
<dbReference type="OrthoDB" id="329835at2759"/>
<dbReference type="CDD" id="cd05274">
    <property type="entry name" value="KR_FAS_SDR_x"/>
    <property type="match status" value="1"/>
</dbReference>
<dbReference type="Pfam" id="PF16197">
    <property type="entry name" value="KAsynt_C_assoc"/>
    <property type="match status" value="1"/>
</dbReference>
<dbReference type="InterPro" id="IPR014031">
    <property type="entry name" value="Ketoacyl_synth_C"/>
</dbReference>
<dbReference type="Gene3D" id="3.40.47.10">
    <property type="match status" value="1"/>
</dbReference>
<feature type="region of interest" description="C-terminal hotdog fold" evidence="7">
    <location>
        <begin position="1137"/>
        <end position="1290"/>
    </location>
</feature>
<feature type="domain" description="PKS/mFAS DH" evidence="11">
    <location>
        <begin position="978"/>
        <end position="1290"/>
    </location>
</feature>
<dbReference type="Gene3D" id="3.40.366.10">
    <property type="entry name" value="Malonyl-Coenzyme A Acyl Carrier Protein, domain 2"/>
    <property type="match status" value="1"/>
</dbReference>
<keyword evidence="1" id="KW-0596">Phosphopantetheine</keyword>
<dbReference type="InterPro" id="IPR049551">
    <property type="entry name" value="PKS_DH_C"/>
</dbReference>
<dbReference type="Pfam" id="PF00698">
    <property type="entry name" value="Acyl_transf_1"/>
    <property type="match status" value="1"/>
</dbReference>
<dbReference type="SMART" id="SM00826">
    <property type="entry name" value="PKS_DH"/>
    <property type="match status" value="1"/>
</dbReference>
<dbReference type="InterPro" id="IPR011032">
    <property type="entry name" value="GroES-like_sf"/>
</dbReference>
<dbReference type="PANTHER" id="PTHR43775:SF29">
    <property type="entry name" value="ASPERFURANONE POLYKETIDE SYNTHASE AFOG-RELATED"/>
    <property type="match status" value="1"/>
</dbReference>
<keyword evidence="6" id="KW-0012">Acyltransferase</keyword>
<dbReference type="Gene3D" id="3.40.50.150">
    <property type="entry name" value="Vaccinia Virus protein VP39"/>
    <property type="match status" value="1"/>
</dbReference>
<dbReference type="InterPro" id="IPR049900">
    <property type="entry name" value="PKS_mFAS_DH"/>
</dbReference>
<evidence type="ECO:0000256" key="1">
    <source>
        <dbReference type="ARBA" id="ARBA00022450"/>
    </source>
</evidence>
<feature type="active site" description="Proton donor; for dehydratase activity" evidence="7">
    <location>
        <position position="1199"/>
    </location>
</feature>
<evidence type="ECO:0000256" key="2">
    <source>
        <dbReference type="ARBA" id="ARBA00022553"/>
    </source>
</evidence>
<evidence type="ECO:0000256" key="8">
    <source>
        <dbReference type="SAM" id="MobiDB-lite"/>
    </source>
</evidence>
<evidence type="ECO:0000259" key="10">
    <source>
        <dbReference type="PROSITE" id="PS52004"/>
    </source>
</evidence>
<dbReference type="InterPro" id="IPR036736">
    <property type="entry name" value="ACP-like_sf"/>
</dbReference>
<dbReference type="SUPFAM" id="SSF50129">
    <property type="entry name" value="GroES-like"/>
    <property type="match status" value="1"/>
</dbReference>
<dbReference type="Gene3D" id="3.40.50.720">
    <property type="entry name" value="NAD(P)-binding Rossmann-like Domain"/>
    <property type="match status" value="1"/>
</dbReference>
<dbReference type="InterPro" id="IPR020806">
    <property type="entry name" value="PKS_PP-bd"/>
</dbReference>
<dbReference type="InterPro" id="IPR050091">
    <property type="entry name" value="PKS_NRPS_Biosynth_Enz"/>
</dbReference>
<dbReference type="InterPro" id="IPR029063">
    <property type="entry name" value="SAM-dependent_MTases_sf"/>
</dbReference>
<dbReference type="InterPro" id="IPR049552">
    <property type="entry name" value="PKS_DH_N"/>
</dbReference>
<dbReference type="PROSITE" id="PS50075">
    <property type="entry name" value="CARRIER"/>
    <property type="match status" value="1"/>
</dbReference>
<dbReference type="InterPro" id="IPR056501">
    <property type="entry name" value="NAD-bd_HRPKS_sdrA"/>
</dbReference>
<dbReference type="GO" id="GO:0004312">
    <property type="term" value="F:fatty acid synthase activity"/>
    <property type="evidence" value="ECO:0007669"/>
    <property type="project" value="TreeGrafter"/>
</dbReference>
<dbReference type="SUPFAM" id="SSF53335">
    <property type="entry name" value="S-adenosyl-L-methionine-dependent methyltransferases"/>
    <property type="match status" value="1"/>
</dbReference>
<dbReference type="SMART" id="SM00829">
    <property type="entry name" value="PKS_ER"/>
    <property type="match status" value="1"/>
</dbReference>
<sequence length="2413" mass="266350">MAPFMEEQKSSSISSFSDDAQRAENPKIDGNDAEPIAIIGFSFKFPDEGDTPEGFWNMLLEQRNCAREFPADRINVNGHYRKENRHNSLPVRGGNFLKENVSVWDADFFSISPVEANALDPMQQKLLEVSYHAFENAGLPIEDVSNTETSVYTGSFTHDYMLQMVKDTDDLPTYAGYGVGAAMLANRISHFFNLMGPSIAVDSACSSSAMALDMAVQSLRTRSSSMGLVAGCNMLFAPETFAFLSNMNMLSKDSRSYSFDSRANGYARGEGIAVLIVKRLDDAIRDGNTIRAIIRATGANEDGKTPGITQPSQNAQRLLIDQTYAKAGLSKSLTRYCEAHGTGTPLGDPLESGAIGKCFREFRSDEEPMYLGSVKSNIGHTEGASGLAGVIKAVYTLEHGLIPPNADFREINPRIDTKYLRVKIPTEPTPWPTLGVRRVSINSFGYGGANCHIVLDDAYNYMKLRGLKGKHKTAAYPPGTKIEEAEAEAATEPSAEEIAPKLIVLSTSDEAGIQRLAGSYGSYLMKKYFAGTADNKFFNSLAYTLDSHRSRFPYRTSIVARSTEDLLDLGSEIPAPKRARSSPLQLGFVFTGQGAQWHAMGRELLVYPIYRQSIEEASAYLNDLGCKWSALEELGRSKQESNIDDPEYSQTLCTVVQVALVDLLDKANIKPVAVVGHSSGEIGAAYAGRYISKQSAWKVAYSRGVVASKLTRSTSHGAGAMMAVGLPEEDARPYIAEVLSKEKADIGLIIACVNSPSNVTVAGDDHLIDALLAHLNAQNKGIFARKLRVQVAYHSPQMQAVAEEYLEKLGPILKGPSTTETIPMISSVTGKLVVEKEVFNPTYWLQNMVSPVLFSPAVKVMCGSESAVDHLVELGPHSALEGPLREILRSENMKQDVGYNSVLVRNKPATNTLLQAVGNLWCENYPVNVREVNELDLVQPASRDMLIDIPSYAFDHSQEYRTESRRSKDYRFRNQHPHDFLGSRCLDWSPLDARWRLLIRTRELPWIADHIVDGRKVYPGTGMLVMAIEAAKELVDPNRDLSGFVLRDVDFSSAMELEGATEVLEVITSLRPKNGIAKDATTFDFEIISYANPEWLRNIRGSIEIQYEEGKEWDANQRKDFAKTVISRHKTSKEACTEPVDESFMYKRLKWWGLDYGPSFRKAKDQFVSSNDEALATIETMKSEEEELQPHIIHPVTFDAIGHLCFTAYSAGGKNPIATAMPSTIDYAWVSSRGLSTPNANTVQTCAKVVRRTPRGFQAEITGVNPENTDELRVHVKGCTMAFISEVREESEDMKKVELPNPEQQWYHVVRKPDLAMLSSAEIEKYIYQQCGEKADSLDLISKYIELAAHQNPGLQILQLGAGDEAQTQRILSAALDQQKTGVLTCARYDIADTDENELASLQKAFTKYGEKMSFHDLSSSNYKADQYDLVIVLDHDRTPENFSALLQEAKKSIKSGGRLITKAPILENSRLEEELNKNGLSRPDLSLKSPRDTESGIIVSEAAMAEIETNSSEQKVRLLVVGDFANAHHTSFVNGIKEQTKDDARFEVVQTSLAEAPKDPEIRSSILILLSDPEHLCLESMSEDSLALLQILISFNSKVLWVSNKEAEKAIGGSPVSAIIEGSARSLRMENSGLHIVVLTLASFEGRSMHHVLPVLKKMVSRPAGSNYEQDYFEVDGQLHTDRLINSNSLKEAANKLLAPQYVERVKIADHDFKLEISQFTQLDTLHFVEDTDIKGELGPEEVEVRVNAVSIESRDHRKVMGKGKNQKPQFGNACAGVVTDSGRNVEFKIGDRVFAIGKNSFKSRVRTLNSQVIKLPDTVDFVQACEQIPALTALLYAITVVGRWRAGQSVMVYPCTGFIGDAAIRICQKLGATVSATVYREEQSKQLNERFNIPKDSIYSHQAFSNGYRPGFKGADIVLCLQPPSSQQDWTFVNRFGSVVYVPSISGSSPSLPTFQLPTNVYYSSFDFQQIVEEPGHPLQDSLNYAINILSTTQEEKKPAGFPASQIVEAFKHIADENNNAVVVLDPEEEITLTRNTKKTLRLDPNATYVISGGTGGIGRSMTRWCAAHGARNLILLSRSGAKSDAAQELVSSLTAQGIRVEAPPCNTSDKDTLSAVLDDCLSRMPPIKGAMQSSGAYKDLTFDRYTLEGWNAAIKSKATSSWNLHRVLPSGMDFFIMLSSVSGLQGAISMSSYAGANSYQDGLARHRISMGEKATAICPAVMHDVGFVTEFSDAQRERMNRVGWFIPTWDAEIHALLDIYCDPASSRINDTEYRPIMGLHTIAQLGANGHDVPFTFTQPLWQHTLHAPVKVKIDAAKRNDEDNINTMIRSAASLDEAAAIATKVVRKHLAVLLSMPEERLQDGSSIDSLIAIELRNWLGKKFDADIPVFEIVSAVTWSALGTSIAEQVRK</sequence>
<dbReference type="GO" id="GO:0004315">
    <property type="term" value="F:3-oxoacyl-[acyl-carrier-protein] synthase activity"/>
    <property type="evidence" value="ECO:0007669"/>
    <property type="project" value="InterPro"/>
</dbReference>
<name>A0A2V1D5B2_9PLEO</name>
<dbReference type="EMBL" id="KZ805604">
    <property type="protein sequence ID" value="PVH93237.1"/>
    <property type="molecule type" value="Genomic_DNA"/>
</dbReference>
<feature type="region of interest" description="Disordered" evidence="8">
    <location>
        <begin position="1"/>
        <end position="31"/>
    </location>
</feature>
<dbReference type="InterPro" id="IPR018201">
    <property type="entry name" value="Ketoacyl_synth_AS"/>
</dbReference>
<protein>
    <submittedName>
        <fullName evidence="12">Ketoacyl-synt-domain-containing protein</fullName>
    </submittedName>
</protein>
<dbReference type="InterPro" id="IPR016035">
    <property type="entry name" value="Acyl_Trfase/lysoPLipase"/>
</dbReference>
<dbReference type="PANTHER" id="PTHR43775">
    <property type="entry name" value="FATTY ACID SYNTHASE"/>
    <property type="match status" value="1"/>
</dbReference>
<dbReference type="SUPFAM" id="SSF47336">
    <property type="entry name" value="ACP-like"/>
    <property type="match status" value="1"/>
</dbReference>
<dbReference type="InterPro" id="IPR013154">
    <property type="entry name" value="ADH-like_N"/>
</dbReference>
<dbReference type="PROSITE" id="PS52019">
    <property type="entry name" value="PKS_MFAS_DH"/>
    <property type="match status" value="1"/>
</dbReference>
<dbReference type="SUPFAM" id="SSF55048">
    <property type="entry name" value="Probable ACP-binding domain of malonyl-CoA ACP transacylase"/>
    <property type="match status" value="1"/>
</dbReference>
<dbReference type="SMART" id="SM00823">
    <property type="entry name" value="PKS_PP"/>
    <property type="match status" value="1"/>
</dbReference>
<evidence type="ECO:0000256" key="5">
    <source>
        <dbReference type="ARBA" id="ARBA00023268"/>
    </source>
</evidence>
<dbReference type="SUPFAM" id="SSF51735">
    <property type="entry name" value="NAD(P)-binding Rossmann-fold domains"/>
    <property type="match status" value="2"/>
</dbReference>
<dbReference type="SMART" id="SM00825">
    <property type="entry name" value="PKS_KS"/>
    <property type="match status" value="1"/>
</dbReference>
<dbReference type="InterPro" id="IPR020841">
    <property type="entry name" value="PKS_Beta-ketoAc_synthase_dom"/>
</dbReference>
<dbReference type="InterPro" id="IPR016036">
    <property type="entry name" value="Malonyl_transacylase_ACP-bd"/>
</dbReference>
<dbReference type="InterPro" id="IPR020843">
    <property type="entry name" value="ER"/>
</dbReference>
<dbReference type="PROSITE" id="PS00606">
    <property type="entry name" value="KS3_1"/>
    <property type="match status" value="1"/>
</dbReference>
<keyword evidence="5" id="KW-0511">Multifunctional enzyme</keyword>